<protein>
    <recommendedName>
        <fullName evidence="2">DNA-directed RNA polymerase M/15kDa subunit domain-containing protein</fullName>
    </recommendedName>
</protein>
<comment type="caution">
    <text evidence="1">The sequence shown here is derived from an EMBL/GenBank/DDBJ whole genome shotgun (WGS) entry which is preliminary data.</text>
</comment>
<organism evidence="1">
    <name type="scientific">marine sediment metagenome</name>
    <dbReference type="NCBI Taxonomy" id="412755"/>
    <lineage>
        <taxon>unclassified sequences</taxon>
        <taxon>metagenomes</taxon>
        <taxon>ecological metagenomes</taxon>
    </lineage>
</organism>
<dbReference type="AlphaFoldDB" id="X1HI83"/>
<dbReference type="EMBL" id="BARU01016865">
    <property type="protein sequence ID" value="GAH53519.1"/>
    <property type="molecule type" value="Genomic_DNA"/>
</dbReference>
<name>X1HI83_9ZZZZ</name>
<proteinExistence type="predicted"/>
<sequence>MLIPKNGKLYCKACEEEFDLGKNQEGYKIQKKIHHDEKESAPIIVKEGLRGDRISSEDRKAYEDLFSGSDGDAY</sequence>
<evidence type="ECO:0008006" key="2">
    <source>
        <dbReference type="Google" id="ProtNLM"/>
    </source>
</evidence>
<accession>X1HI83</accession>
<gene>
    <name evidence="1" type="ORF">S03H2_28008</name>
</gene>
<reference evidence="1" key="1">
    <citation type="journal article" date="2014" name="Front. Microbiol.">
        <title>High frequency of phylogenetically diverse reductive dehalogenase-homologous genes in deep subseafloor sedimentary metagenomes.</title>
        <authorList>
            <person name="Kawai M."/>
            <person name="Futagami T."/>
            <person name="Toyoda A."/>
            <person name="Takaki Y."/>
            <person name="Nishi S."/>
            <person name="Hori S."/>
            <person name="Arai W."/>
            <person name="Tsubouchi T."/>
            <person name="Morono Y."/>
            <person name="Uchiyama I."/>
            <person name="Ito T."/>
            <person name="Fujiyama A."/>
            <person name="Inagaki F."/>
            <person name="Takami H."/>
        </authorList>
    </citation>
    <scope>NUCLEOTIDE SEQUENCE</scope>
    <source>
        <strain evidence="1">Expedition CK06-06</strain>
    </source>
</reference>
<evidence type="ECO:0000313" key="1">
    <source>
        <dbReference type="EMBL" id="GAH53519.1"/>
    </source>
</evidence>